<reference evidence="3" key="1">
    <citation type="journal article" date="2019" name="Int. J. Syst. Evol. Microbiol.">
        <title>The Global Catalogue of Microorganisms (GCM) 10K type strain sequencing project: providing services to taxonomists for standard genome sequencing and annotation.</title>
        <authorList>
            <consortium name="The Broad Institute Genomics Platform"/>
            <consortium name="The Broad Institute Genome Sequencing Center for Infectious Disease"/>
            <person name="Wu L."/>
            <person name="Ma J."/>
        </authorList>
    </citation>
    <scope>NUCLEOTIDE SEQUENCE [LARGE SCALE GENOMIC DNA]</scope>
    <source>
        <strain evidence="3">CGMCC 1.15439</strain>
    </source>
</reference>
<dbReference type="RefSeq" id="WP_188798118.1">
    <property type="nucleotide sequence ID" value="NZ_BMJA01000006.1"/>
</dbReference>
<evidence type="ECO:0000259" key="1">
    <source>
        <dbReference type="Pfam" id="PF26642"/>
    </source>
</evidence>
<evidence type="ECO:0000313" key="2">
    <source>
        <dbReference type="EMBL" id="GGA50839.1"/>
    </source>
</evidence>
<keyword evidence="3" id="KW-1185">Reference proteome</keyword>
<dbReference type="NCBIfam" id="NF047335">
    <property type="entry name" value="T3SS_XAC0095"/>
    <property type="match status" value="1"/>
</dbReference>
<comment type="caution">
    <text evidence="2">The sequence shown here is derived from an EMBL/GenBank/DDBJ whole genome shotgun (WGS) entry which is preliminary data.</text>
</comment>
<evidence type="ECO:0000313" key="3">
    <source>
        <dbReference type="Proteomes" id="UP000620046"/>
    </source>
</evidence>
<dbReference type="InterPro" id="IPR058099">
    <property type="entry name" value="T3SS_XAC0095_dom"/>
</dbReference>
<protein>
    <recommendedName>
        <fullName evidence="1">XAC0095-like domain-containing protein</fullName>
    </recommendedName>
</protein>
<name>A0ABQ1GV08_9GAMM</name>
<organism evidence="2 3">
    <name type="scientific">Dyella nitratireducens</name>
    <dbReference type="NCBI Taxonomy" id="1849580"/>
    <lineage>
        <taxon>Bacteria</taxon>
        <taxon>Pseudomonadati</taxon>
        <taxon>Pseudomonadota</taxon>
        <taxon>Gammaproteobacteria</taxon>
        <taxon>Lysobacterales</taxon>
        <taxon>Rhodanobacteraceae</taxon>
        <taxon>Dyella</taxon>
    </lineage>
</organism>
<feature type="domain" description="XAC0095-like" evidence="1">
    <location>
        <begin position="10"/>
        <end position="73"/>
    </location>
</feature>
<dbReference type="EMBL" id="BMJA01000006">
    <property type="protein sequence ID" value="GGA50839.1"/>
    <property type="molecule type" value="Genomic_DNA"/>
</dbReference>
<sequence>MEDNNAEPAHGYLLPEDGFRELSSISVHLRLMAEITYGMTPESENDGRISIRQELMGWFFEQIGMQISDVLGTAKPAVKYVPPLH</sequence>
<accession>A0ABQ1GV08</accession>
<gene>
    <name evidence="2" type="ORF">GCM10010981_45320</name>
</gene>
<dbReference type="Proteomes" id="UP000620046">
    <property type="component" value="Unassembled WGS sequence"/>
</dbReference>
<dbReference type="Pfam" id="PF26642">
    <property type="entry name" value="XAC0095_dom"/>
    <property type="match status" value="1"/>
</dbReference>
<proteinExistence type="predicted"/>